<comment type="caution">
    <text evidence="2">The sequence shown here is derived from an EMBL/GenBank/DDBJ whole genome shotgun (WGS) entry which is preliminary data.</text>
</comment>
<keyword evidence="2" id="KW-0378">Hydrolase</keyword>
<accession>A0ABT6VJI8</accession>
<gene>
    <name evidence="2" type="primary">neuC</name>
    <name evidence="2" type="ORF">QLQ84_10165</name>
</gene>
<evidence type="ECO:0000313" key="2">
    <source>
        <dbReference type="EMBL" id="MDI5934152.1"/>
    </source>
</evidence>
<dbReference type="PANTHER" id="PTHR43174">
    <property type="entry name" value="UDP-N-ACETYLGLUCOSAMINE 2-EPIMERASE"/>
    <property type="match status" value="1"/>
</dbReference>
<dbReference type="Pfam" id="PF02350">
    <property type="entry name" value="Epimerase_2"/>
    <property type="match status" value="1"/>
</dbReference>
<keyword evidence="2" id="KW-0326">Glycosidase</keyword>
<dbReference type="SUPFAM" id="SSF53756">
    <property type="entry name" value="UDP-Glycosyltransferase/glycogen phosphorylase"/>
    <property type="match status" value="1"/>
</dbReference>
<keyword evidence="3" id="KW-1185">Reference proteome</keyword>
<dbReference type="CDD" id="cd03786">
    <property type="entry name" value="GTB_UDP-GlcNAc_2-Epimerase"/>
    <property type="match status" value="1"/>
</dbReference>
<organism evidence="2 3">
    <name type="scientific">Halomonas kalidii</name>
    <dbReference type="NCBI Taxonomy" id="3043293"/>
    <lineage>
        <taxon>Bacteria</taxon>
        <taxon>Pseudomonadati</taxon>
        <taxon>Pseudomonadota</taxon>
        <taxon>Gammaproteobacteria</taxon>
        <taxon>Oceanospirillales</taxon>
        <taxon>Halomonadaceae</taxon>
        <taxon>Halomonas</taxon>
    </lineage>
</organism>
<protein>
    <submittedName>
        <fullName evidence="2">UDP-N-acetylglucosamine 2-epimerase</fullName>
        <ecNumber evidence="2">3.2.1.183</ecNumber>
    </submittedName>
</protein>
<dbReference type="InterPro" id="IPR003331">
    <property type="entry name" value="UDP_GlcNAc_Epimerase_2_dom"/>
</dbReference>
<dbReference type="NCBIfam" id="TIGR03568">
    <property type="entry name" value="NeuC_NnaA"/>
    <property type="match status" value="1"/>
</dbReference>
<dbReference type="Gene3D" id="3.40.50.2000">
    <property type="entry name" value="Glycogen Phosphorylase B"/>
    <property type="match status" value="2"/>
</dbReference>
<dbReference type="EMBL" id="JASCQO010000035">
    <property type="protein sequence ID" value="MDI5934152.1"/>
    <property type="molecule type" value="Genomic_DNA"/>
</dbReference>
<proteinExistence type="predicted"/>
<reference evidence="2 3" key="1">
    <citation type="submission" date="2023-04" db="EMBL/GenBank/DDBJ databases">
        <title>Halomonas strains isolated from rhizosphere soil.</title>
        <authorList>
            <person name="Xu L."/>
            <person name="Sun J.-Q."/>
        </authorList>
    </citation>
    <scope>NUCLEOTIDE SEQUENCE [LARGE SCALE GENOMIC DNA]</scope>
    <source>
        <strain evidence="2 3">LN1S58</strain>
    </source>
</reference>
<name>A0ABT6VJI8_9GAMM</name>
<dbReference type="InterPro" id="IPR020004">
    <property type="entry name" value="UDP-GlcNAc_Epase"/>
</dbReference>
<evidence type="ECO:0000259" key="1">
    <source>
        <dbReference type="Pfam" id="PF02350"/>
    </source>
</evidence>
<dbReference type="EC" id="3.2.1.183" evidence="2"/>
<dbReference type="RefSeq" id="WP_282721623.1">
    <property type="nucleotide sequence ID" value="NZ_JASCQO010000035.1"/>
</dbReference>
<evidence type="ECO:0000313" key="3">
    <source>
        <dbReference type="Proteomes" id="UP001244242"/>
    </source>
</evidence>
<dbReference type="GO" id="GO:0016798">
    <property type="term" value="F:hydrolase activity, acting on glycosyl bonds"/>
    <property type="evidence" value="ECO:0007669"/>
    <property type="project" value="UniProtKB-KW"/>
</dbReference>
<dbReference type="PANTHER" id="PTHR43174:SF3">
    <property type="entry name" value="UDP-N-ACETYLGLUCOSAMINE 2-EPIMERASE"/>
    <property type="match status" value="1"/>
</dbReference>
<dbReference type="InterPro" id="IPR029767">
    <property type="entry name" value="WecB-like"/>
</dbReference>
<dbReference type="Proteomes" id="UP001244242">
    <property type="component" value="Unassembled WGS sequence"/>
</dbReference>
<sequence>MRCRRLYVVTTTRADYGLLYWLLREIDEDPDLELMLVATGSHLSTEFGLTVREIERDGFAIHRRIEILLASDSRSAMSRAMGLAMLTFGDALAQDRPDLVVVLGDRFEIVPVALAAVVEGIPVAHLHGGETSRGALDEYFRHAVTKLSSIHFPATEPYRQRILQMGEDPRLTFNFGAPGLDHLWRTPLLSRDALWETLRLPPGRPTAIVTYHPVTGESNQTADAQVEALLRALESFDDLFVVFSKANADTGGRAINERLEGWCEQYPKRGRLFDNLGHRLYLSCLRHLDLMIGNSSSGLVEAPSFHLPVVNVGCRQEGRIQARNVISVDCTNRDIHQGISRALGSQFRDELVEMCNPYEGEANGNVSRMIKDILKSLPLDAILMKKHFHVPETS</sequence>
<feature type="domain" description="UDP-N-acetylglucosamine 2-epimerase" evidence="1">
    <location>
        <begin position="24"/>
        <end position="374"/>
    </location>
</feature>